<protein>
    <recommendedName>
        <fullName evidence="2 6">Imidazoleglycerol-phosphate dehydratase</fullName>
        <shortName evidence="6">IGPD</shortName>
        <ecNumber evidence="6 7">4.2.1.19</ecNumber>
    </recommendedName>
</protein>
<evidence type="ECO:0000256" key="2">
    <source>
        <dbReference type="ARBA" id="ARBA00016664"/>
    </source>
</evidence>
<comment type="catalytic activity">
    <reaction evidence="6 7">
        <text>D-erythro-1-(imidazol-4-yl)glycerol 3-phosphate = 3-(imidazol-4-yl)-2-oxopropyl phosphate + H2O</text>
        <dbReference type="Rhea" id="RHEA:11040"/>
        <dbReference type="ChEBI" id="CHEBI:15377"/>
        <dbReference type="ChEBI" id="CHEBI:57766"/>
        <dbReference type="ChEBI" id="CHEBI:58278"/>
        <dbReference type="EC" id="4.2.1.19"/>
    </reaction>
</comment>
<sequence>MTRNAHIERKTRETSINLQLDLDSTLDDATIETPIGFFTHMLEAFARHSGFSVSIRVAGDTHVDDHHSVEDTGICLGQCLSKAIADKNQIARFGSALIPMDDALVEVAVDFCGRSAFIINGYSITGKVGSFDAELVPEFFQALSQSAAMNLHINVRYGNNKHHIIEAIFKAFAHACRQALTRNREGILSTKGVL</sequence>
<dbReference type="NCBIfam" id="NF002111">
    <property type="entry name" value="PRK00951.2-1"/>
    <property type="match status" value="1"/>
</dbReference>
<evidence type="ECO:0000256" key="6">
    <source>
        <dbReference type="HAMAP-Rule" id="MF_00076"/>
    </source>
</evidence>
<dbReference type="InterPro" id="IPR000807">
    <property type="entry name" value="ImidazoleglycerolP_deHydtase"/>
</dbReference>
<dbReference type="GO" id="GO:0005737">
    <property type="term" value="C:cytoplasm"/>
    <property type="evidence" value="ECO:0007669"/>
    <property type="project" value="UniProtKB-SubCell"/>
</dbReference>
<dbReference type="PANTHER" id="PTHR23133">
    <property type="entry name" value="IMIDAZOLEGLYCEROL-PHOSPHATE DEHYDRATASE HIS7"/>
    <property type="match status" value="1"/>
</dbReference>
<evidence type="ECO:0000313" key="9">
    <source>
        <dbReference type="Proteomes" id="UP000528322"/>
    </source>
</evidence>
<dbReference type="HAMAP" id="MF_00076">
    <property type="entry name" value="HisB"/>
    <property type="match status" value="1"/>
</dbReference>
<dbReference type="PROSITE" id="PS00954">
    <property type="entry name" value="IGP_DEHYDRATASE_1"/>
    <property type="match status" value="1"/>
</dbReference>
<dbReference type="InterPro" id="IPR020565">
    <property type="entry name" value="ImidazoleglycerP_deHydtase_CS"/>
</dbReference>
<evidence type="ECO:0000256" key="3">
    <source>
        <dbReference type="ARBA" id="ARBA00022605"/>
    </source>
</evidence>
<dbReference type="Proteomes" id="UP000528322">
    <property type="component" value="Unassembled WGS sequence"/>
</dbReference>
<dbReference type="UniPathway" id="UPA00031">
    <property type="reaction ID" value="UER00011"/>
</dbReference>
<keyword evidence="6" id="KW-0963">Cytoplasm</keyword>
<evidence type="ECO:0000256" key="5">
    <source>
        <dbReference type="ARBA" id="ARBA00023239"/>
    </source>
</evidence>
<gene>
    <name evidence="6" type="primary">hisB</name>
    <name evidence="8" type="ORF">HNR37_000201</name>
</gene>
<dbReference type="InterPro" id="IPR020568">
    <property type="entry name" value="Ribosomal_Su5_D2-typ_SF"/>
</dbReference>
<dbReference type="AlphaFoldDB" id="A0A7W8DG61"/>
<dbReference type="InterPro" id="IPR038494">
    <property type="entry name" value="IGPD_sf"/>
</dbReference>
<dbReference type="GO" id="GO:0004424">
    <property type="term" value="F:imidazoleglycerol-phosphate dehydratase activity"/>
    <property type="evidence" value="ECO:0007669"/>
    <property type="project" value="UniProtKB-UniRule"/>
</dbReference>
<evidence type="ECO:0000256" key="7">
    <source>
        <dbReference type="RuleBase" id="RU000599"/>
    </source>
</evidence>
<organism evidence="8 9">
    <name type="scientific">Desulfurispira natronophila</name>
    <dbReference type="NCBI Taxonomy" id="682562"/>
    <lineage>
        <taxon>Bacteria</taxon>
        <taxon>Pseudomonadati</taxon>
        <taxon>Chrysiogenota</taxon>
        <taxon>Chrysiogenia</taxon>
        <taxon>Chrysiogenales</taxon>
        <taxon>Chrysiogenaceae</taxon>
        <taxon>Desulfurispira</taxon>
    </lineage>
</organism>
<keyword evidence="3 6" id="KW-0028">Amino-acid biosynthesis</keyword>
<dbReference type="FunFam" id="3.30.230.40:FF:000001">
    <property type="entry name" value="Imidazoleglycerol-phosphate dehydratase HisB"/>
    <property type="match status" value="1"/>
</dbReference>
<dbReference type="NCBIfam" id="NF002114">
    <property type="entry name" value="PRK00951.2-4"/>
    <property type="match status" value="1"/>
</dbReference>
<comment type="pathway">
    <text evidence="1 6 7">Amino-acid biosynthesis; L-histidine biosynthesis; L-histidine from 5-phospho-alpha-D-ribose 1-diphosphate: step 6/9.</text>
</comment>
<dbReference type="Gene3D" id="3.30.230.40">
    <property type="entry name" value="Imidazole glycerol phosphate dehydratase, domain 1"/>
    <property type="match status" value="2"/>
</dbReference>
<reference evidence="8 9" key="1">
    <citation type="submission" date="2020-08" db="EMBL/GenBank/DDBJ databases">
        <title>Genomic Encyclopedia of Type Strains, Phase IV (KMG-IV): sequencing the most valuable type-strain genomes for metagenomic binning, comparative biology and taxonomic classification.</title>
        <authorList>
            <person name="Goeker M."/>
        </authorList>
    </citation>
    <scope>NUCLEOTIDE SEQUENCE [LARGE SCALE GENOMIC DNA]</scope>
    <source>
        <strain evidence="8 9">DSM 22071</strain>
    </source>
</reference>
<comment type="similarity">
    <text evidence="6 7">Belongs to the imidazoleglycerol-phosphate dehydratase family.</text>
</comment>
<keyword evidence="4 6" id="KW-0368">Histidine biosynthesis</keyword>
<evidence type="ECO:0000313" key="8">
    <source>
        <dbReference type="EMBL" id="MBB5020898.1"/>
    </source>
</evidence>
<evidence type="ECO:0000256" key="4">
    <source>
        <dbReference type="ARBA" id="ARBA00023102"/>
    </source>
</evidence>
<name>A0A7W8DG61_9BACT</name>
<dbReference type="EC" id="4.2.1.19" evidence="6 7"/>
<dbReference type="GO" id="GO:0000105">
    <property type="term" value="P:L-histidine biosynthetic process"/>
    <property type="evidence" value="ECO:0007669"/>
    <property type="project" value="UniProtKB-UniRule"/>
</dbReference>
<comment type="subcellular location">
    <subcellularLocation>
        <location evidence="6 7">Cytoplasm</location>
    </subcellularLocation>
</comment>
<dbReference type="PROSITE" id="PS00955">
    <property type="entry name" value="IGP_DEHYDRATASE_2"/>
    <property type="match status" value="1"/>
</dbReference>
<dbReference type="EMBL" id="JACHID010000001">
    <property type="protein sequence ID" value="MBB5020898.1"/>
    <property type="molecule type" value="Genomic_DNA"/>
</dbReference>
<dbReference type="RefSeq" id="WP_183728525.1">
    <property type="nucleotide sequence ID" value="NZ_JACHID010000001.1"/>
</dbReference>
<dbReference type="SUPFAM" id="SSF54211">
    <property type="entry name" value="Ribosomal protein S5 domain 2-like"/>
    <property type="match status" value="2"/>
</dbReference>
<dbReference type="FunFam" id="3.30.230.40:FF:000003">
    <property type="entry name" value="Imidazoleglycerol-phosphate dehydratase HisB"/>
    <property type="match status" value="1"/>
</dbReference>
<accession>A0A7W8DG61</accession>
<keyword evidence="9" id="KW-1185">Reference proteome</keyword>
<comment type="caution">
    <text evidence="8">The sequence shown here is derived from an EMBL/GenBank/DDBJ whole genome shotgun (WGS) entry which is preliminary data.</text>
</comment>
<proteinExistence type="inferred from homology"/>
<dbReference type="PANTHER" id="PTHR23133:SF2">
    <property type="entry name" value="IMIDAZOLEGLYCEROL-PHOSPHATE DEHYDRATASE"/>
    <property type="match status" value="1"/>
</dbReference>
<evidence type="ECO:0000256" key="1">
    <source>
        <dbReference type="ARBA" id="ARBA00005047"/>
    </source>
</evidence>
<keyword evidence="5 6" id="KW-0456">Lyase</keyword>
<dbReference type="CDD" id="cd07914">
    <property type="entry name" value="IGPD"/>
    <property type="match status" value="1"/>
</dbReference>
<dbReference type="Pfam" id="PF00475">
    <property type="entry name" value="IGPD"/>
    <property type="match status" value="1"/>
</dbReference>